<feature type="domain" description="EamA" evidence="7">
    <location>
        <begin position="157"/>
        <end position="295"/>
    </location>
</feature>
<dbReference type="InterPro" id="IPR000620">
    <property type="entry name" value="EamA_dom"/>
</dbReference>
<feature type="transmembrane region" description="Helical" evidence="6">
    <location>
        <begin position="278"/>
        <end position="297"/>
    </location>
</feature>
<dbReference type="PANTHER" id="PTHR32322">
    <property type="entry name" value="INNER MEMBRANE TRANSPORTER"/>
    <property type="match status" value="1"/>
</dbReference>
<evidence type="ECO:0000256" key="4">
    <source>
        <dbReference type="ARBA" id="ARBA00022989"/>
    </source>
</evidence>
<evidence type="ECO:0000313" key="8">
    <source>
        <dbReference type="EMBL" id="VAW73774.1"/>
    </source>
</evidence>
<keyword evidence="5 6" id="KW-0472">Membrane</keyword>
<keyword evidence="4 6" id="KW-1133">Transmembrane helix</keyword>
<organism evidence="8">
    <name type="scientific">hydrothermal vent metagenome</name>
    <dbReference type="NCBI Taxonomy" id="652676"/>
    <lineage>
        <taxon>unclassified sequences</taxon>
        <taxon>metagenomes</taxon>
        <taxon>ecological metagenomes</taxon>
    </lineage>
</organism>
<feature type="transmembrane region" description="Helical" evidence="6">
    <location>
        <begin position="100"/>
        <end position="117"/>
    </location>
</feature>
<accession>A0A3B0YXY0</accession>
<keyword evidence="2" id="KW-1003">Cell membrane</keyword>
<feature type="transmembrane region" description="Helical" evidence="6">
    <location>
        <begin position="254"/>
        <end position="272"/>
    </location>
</feature>
<feature type="transmembrane region" description="Helical" evidence="6">
    <location>
        <begin position="184"/>
        <end position="212"/>
    </location>
</feature>
<keyword evidence="3 6" id="KW-0812">Transmembrane</keyword>
<dbReference type="EMBL" id="UOFL01000048">
    <property type="protein sequence ID" value="VAW73774.1"/>
    <property type="molecule type" value="Genomic_DNA"/>
</dbReference>
<dbReference type="InterPro" id="IPR037185">
    <property type="entry name" value="EmrE-like"/>
</dbReference>
<evidence type="ECO:0000256" key="2">
    <source>
        <dbReference type="ARBA" id="ARBA00022475"/>
    </source>
</evidence>
<evidence type="ECO:0000256" key="3">
    <source>
        <dbReference type="ARBA" id="ARBA00022692"/>
    </source>
</evidence>
<gene>
    <name evidence="8" type="ORF">MNBD_GAMMA12-278</name>
</gene>
<feature type="transmembrane region" description="Helical" evidence="6">
    <location>
        <begin position="224"/>
        <end position="242"/>
    </location>
</feature>
<dbReference type="SUPFAM" id="SSF103481">
    <property type="entry name" value="Multidrug resistance efflux transporter EmrE"/>
    <property type="match status" value="2"/>
</dbReference>
<feature type="domain" description="EamA" evidence="7">
    <location>
        <begin position="9"/>
        <end position="142"/>
    </location>
</feature>
<dbReference type="Pfam" id="PF00892">
    <property type="entry name" value="EamA"/>
    <property type="match status" value="2"/>
</dbReference>
<feature type="transmembrane region" description="Helical" evidence="6">
    <location>
        <begin position="153"/>
        <end position="172"/>
    </location>
</feature>
<evidence type="ECO:0000256" key="1">
    <source>
        <dbReference type="ARBA" id="ARBA00004651"/>
    </source>
</evidence>
<feature type="transmembrane region" description="Helical" evidence="6">
    <location>
        <begin position="129"/>
        <end position="147"/>
    </location>
</feature>
<dbReference type="PANTHER" id="PTHR32322:SF18">
    <property type="entry name" value="S-ADENOSYLMETHIONINE_S-ADENOSYLHOMOCYSTEINE TRANSPORTER"/>
    <property type="match status" value="1"/>
</dbReference>
<evidence type="ECO:0000256" key="5">
    <source>
        <dbReference type="ARBA" id="ARBA00023136"/>
    </source>
</evidence>
<dbReference type="InterPro" id="IPR050638">
    <property type="entry name" value="AA-Vitamin_Transporters"/>
</dbReference>
<proteinExistence type="predicted"/>
<sequence>MMNRRNFVAIAMLLFTVASWGGMYPIAKSILLAIDPFWLTAIRYGFTALLFCGLLLWREGKNAFRFEGKWISIWWCGTLGFALFNYLVFFGLKYSSPEHGAIIMAMMPFIALLINWLSLGKRPPYQDMLAIAFAFVGIILIITRGNFSSLLEMDSIFGDCLTLLGALSWVFYTRSAIRFNHWSPLRFTTLTVILGTMSIIVITVVLTLVNIAHAPELTLLNEQLVSLLYIVGPATIIAILFWNRGIKTVGISNGMLFVNLVPVVAFSIGYYQGNSLHSMELVGASIVLVTLAISNLASRRKG</sequence>
<reference evidence="8" key="1">
    <citation type="submission" date="2018-06" db="EMBL/GenBank/DDBJ databases">
        <authorList>
            <person name="Zhirakovskaya E."/>
        </authorList>
    </citation>
    <scope>NUCLEOTIDE SEQUENCE</scope>
</reference>
<dbReference type="AlphaFoldDB" id="A0A3B0YXY0"/>
<feature type="transmembrane region" description="Helical" evidence="6">
    <location>
        <begin position="37"/>
        <end position="57"/>
    </location>
</feature>
<evidence type="ECO:0000259" key="7">
    <source>
        <dbReference type="Pfam" id="PF00892"/>
    </source>
</evidence>
<comment type="subcellular location">
    <subcellularLocation>
        <location evidence="1">Cell membrane</location>
        <topology evidence="1">Multi-pass membrane protein</topology>
    </subcellularLocation>
</comment>
<evidence type="ECO:0000256" key="6">
    <source>
        <dbReference type="SAM" id="Phobius"/>
    </source>
</evidence>
<feature type="transmembrane region" description="Helical" evidence="6">
    <location>
        <begin position="69"/>
        <end position="88"/>
    </location>
</feature>
<name>A0A3B0YXY0_9ZZZZ</name>
<dbReference type="GO" id="GO:0005886">
    <property type="term" value="C:plasma membrane"/>
    <property type="evidence" value="ECO:0007669"/>
    <property type="project" value="UniProtKB-SubCell"/>
</dbReference>
<protein>
    <recommendedName>
        <fullName evidence="7">EamA domain-containing protein</fullName>
    </recommendedName>
</protein>